<dbReference type="Gene3D" id="2.40.70.10">
    <property type="entry name" value="Acid Proteases"/>
    <property type="match status" value="1"/>
</dbReference>
<sequence length="142" mass="16245">MPVLKGEYLPFPVTDKDGRLLEMVYRPHIWFMFKIGHRLTKPIAGLIDSGADRNLFPAQIGEQLGINVKRGRPHITTGIGNHQITTFRHSGIDLLFDSGHHFQTEVDFSYEIETLLLGGIGFFDKFKKVTFQKKAEIVELEY</sequence>
<dbReference type="AlphaFoldDB" id="A0A0G0UGM4"/>
<dbReference type="PROSITE" id="PS00141">
    <property type="entry name" value="ASP_PROTEASE"/>
    <property type="match status" value="1"/>
</dbReference>
<dbReference type="InterPro" id="IPR021109">
    <property type="entry name" value="Peptidase_aspartic_dom_sf"/>
</dbReference>
<dbReference type="Proteomes" id="UP000034854">
    <property type="component" value="Unassembled WGS sequence"/>
</dbReference>
<evidence type="ECO:0000313" key="2">
    <source>
        <dbReference type="Proteomes" id="UP000034854"/>
    </source>
</evidence>
<reference evidence="1 2" key="1">
    <citation type="journal article" date="2015" name="Nature">
        <title>rRNA introns, odd ribosomes, and small enigmatic genomes across a large radiation of phyla.</title>
        <authorList>
            <person name="Brown C.T."/>
            <person name="Hug L.A."/>
            <person name="Thomas B.C."/>
            <person name="Sharon I."/>
            <person name="Castelle C.J."/>
            <person name="Singh A."/>
            <person name="Wilkins M.J."/>
            <person name="Williams K.H."/>
            <person name="Banfield J.F."/>
        </authorList>
    </citation>
    <scope>NUCLEOTIDE SEQUENCE [LARGE SCALE GENOMIC DNA]</scope>
</reference>
<comment type="caution">
    <text evidence="1">The sequence shown here is derived from an EMBL/GenBank/DDBJ whole genome shotgun (WGS) entry which is preliminary data.</text>
</comment>
<dbReference type="InterPro" id="IPR001969">
    <property type="entry name" value="Aspartic_peptidase_AS"/>
</dbReference>
<protein>
    <recommendedName>
        <fullName evidence="3">Peptidase A2 domain-containing protein</fullName>
    </recommendedName>
</protein>
<accession>A0A0G0UGM4</accession>
<dbReference type="GO" id="GO:0006508">
    <property type="term" value="P:proteolysis"/>
    <property type="evidence" value="ECO:0007669"/>
    <property type="project" value="InterPro"/>
</dbReference>
<dbReference type="EMBL" id="LCAG01000001">
    <property type="protein sequence ID" value="KKR88043.1"/>
    <property type="molecule type" value="Genomic_DNA"/>
</dbReference>
<evidence type="ECO:0000313" key="1">
    <source>
        <dbReference type="EMBL" id="KKR88043.1"/>
    </source>
</evidence>
<dbReference type="GO" id="GO:0004190">
    <property type="term" value="F:aspartic-type endopeptidase activity"/>
    <property type="evidence" value="ECO:0007669"/>
    <property type="project" value="InterPro"/>
</dbReference>
<proteinExistence type="predicted"/>
<gene>
    <name evidence="1" type="ORF">UU34_C0001G0040</name>
</gene>
<evidence type="ECO:0008006" key="3">
    <source>
        <dbReference type="Google" id="ProtNLM"/>
    </source>
</evidence>
<dbReference type="SUPFAM" id="SSF50630">
    <property type="entry name" value="Acid proteases"/>
    <property type="match status" value="1"/>
</dbReference>
<name>A0A0G0UGM4_9BACT</name>
<organism evidence="1 2">
    <name type="scientific">Candidatus Curtissbacteria bacterium GW2011_GWA1_41_11</name>
    <dbReference type="NCBI Taxonomy" id="1618409"/>
    <lineage>
        <taxon>Bacteria</taxon>
        <taxon>Candidatus Curtissiibacteriota</taxon>
    </lineage>
</organism>